<feature type="compositionally biased region" description="Low complexity" evidence="1">
    <location>
        <begin position="539"/>
        <end position="548"/>
    </location>
</feature>
<feature type="region of interest" description="Disordered" evidence="1">
    <location>
        <begin position="477"/>
        <end position="695"/>
    </location>
</feature>
<dbReference type="InterPro" id="IPR051710">
    <property type="entry name" value="Phosphatase_SH3-domain"/>
</dbReference>
<dbReference type="SUPFAM" id="SSF53254">
    <property type="entry name" value="Phosphoglycerate mutase-like"/>
    <property type="match status" value="1"/>
</dbReference>
<name>A0A6A6JKM1_WESOR</name>
<evidence type="ECO:0008006" key="4">
    <source>
        <dbReference type="Google" id="ProtNLM"/>
    </source>
</evidence>
<dbReference type="PANTHER" id="PTHR16469:SF27">
    <property type="entry name" value="UBIQUITIN-ASSOCIATED AND SH3 DOMAIN-CONTAINING BA-RELATED"/>
    <property type="match status" value="1"/>
</dbReference>
<dbReference type="CDD" id="cd07040">
    <property type="entry name" value="HP"/>
    <property type="match status" value="1"/>
</dbReference>
<dbReference type="AlphaFoldDB" id="A0A6A6JKM1"/>
<dbReference type="InterPro" id="IPR013078">
    <property type="entry name" value="His_Pase_superF_clade-1"/>
</dbReference>
<dbReference type="Gene3D" id="3.40.50.1240">
    <property type="entry name" value="Phosphoglycerate mutase-like"/>
    <property type="match status" value="1"/>
</dbReference>
<feature type="region of interest" description="Disordered" evidence="1">
    <location>
        <begin position="59"/>
        <end position="88"/>
    </location>
</feature>
<feature type="compositionally biased region" description="Basic and acidic residues" evidence="1">
    <location>
        <begin position="615"/>
        <end position="629"/>
    </location>
</feature>
<feature type="compositionally biased region" description="Basic and acidic residues" evidence="1">
    <location>
        <begin position="143"/>
        <end position="153"/>
    </location>
</feature>
<proteinExistence type="predicted"/>
<feature type="compositionally biased region" description="Basic and acidic residues" evidence="1">
    <location>
        <begin position="670"/>
        <end position="682"/>
    </location>
</feature>
<evidence type="ECO:0000256" key="1">
    <source>
        <dbReference type="SAM" id="MobiDB-lite"/>
    </source>
</evidence>
<reference evidence="2" key="1">
    <citation type="journal article" date="2020" name="Stud. Mycol.">
        <title>101 Dothideomycetes genomes: a test case for predicting lifestyles and emergence of pathogens.</title>
        <authorList>
            <person name="Haridas S."/>
            <person name="Albert R."/>
            <person name="Binder M."/>
            <person name="Bloem J."/>
            <person name="Labutti K."/>
            <person name="Salamov A."/>
            <person name="Andreopoulos B."/>
            <person name="Baker S."/>
            <person name="Barry K."/>
            <person name="Bills G."/>
            <person name="Bluhm B."/>
            <person name="Cannon C."/>
            <person name="Castanera R."/>
            <person name="Culley D."/>
            <person name="Daum C."/>
            <person name="Ezra D."/>
            <person name="Gonzalez J."/>
            <person name="Henrissat B."/>
            <person name="Kuo A."/>
            <person name="Liang C."/>
            <person name="Lipzen A."/>
            <person name="Lutzoni F."/>
            <person name="Magnuson J."/>
            <person name="Mondo S."/>
            <person name="Nolan M."/>
            <person name="Ohm R."/>
            <person name="Pangilinan J."/>
            <person name="Park H.-J."/>
            <person name="Ramirez L."/>
            <person name="Alfaro M."/>
            <person name="Sun H."/>
            <person name="Tritt A."/>
            <person name="Yoshinaga Y."/>
            <person name="Zwiers L.-H."/>
            <person name="Turgeon B."/>
            <person name="Goodwin S."/>
            <person name="Spatafora J."/>
            <person name="Crous P."/>
            <person name="Grigoriev I."/>
        </authorList>
    </citation>
    <scope>NUCLEOTIDE SEQUENCE</scope>
    <source>
        <strain evidence="2">CBS 379.55</strain>
    </source>
</reference>
<keyword evidence="3" id="KW-1185">Reference proteome</keyword>
<dbReference type="PANTHER" id="PTHR16469">
    <property type="entry name" value="UBIQUITIN-ASSOCIATED AND SH3 DOMAIN-CONTAINING BA-RELATED"/>
    <property type="match status" value="1"/>
</dbReference>
<dbReference type="GeneID" id="54547796"/>
<dbReference type="InterPro" id="IPR029033">
    <property type="entry name" value="His_PPase_superfam"/>
</dbReference>
<accession>A0A6A6JKM1</accession>
<dbReference type="SMART" id="SM00855">
    <property type="entry name" value="PGAM"/>
    <property type="match status" value="1"/>
</dbReference>
<feature type="region of interest" description="Disordered" evidence="1">
    <location>
        <begin position="368"/>
        <end position="397"/>
    </location>
</feature>
<dbReference type="RefSeq" id="XP_033654739.1">
    <property type="nucleotide sequence ID" value="XM_033794621.1"/>
</dbReference>
<gene>
    <name evidence="2" type="ORF">EI97DRAFT_312955</name>
</gene>
<protein>
    <recommendedName>
        <fullName evidence="4">Phosphoglycerate mutase-like protein</fullName>
    </recommendedName>
</protein>
<feature type="region of interest" description="Disordered" evidence="1">
    <location>
        <begin position="206"/>
        <end position="300"/>
    </location>
</feature>
<feature type="region of interest" description="Disordered" evidence="1">
    <location>
        <begin position="120"/>
        <end position="153"/>
    </location>
</feature>
<feature type="compositionally biased region" description="Polar residues" evidence="1">
    <location>
        <begin position="223"/>
        <end position="232"/>
    </location>
</feature>
<organism evidence="2 3">
    <name type="scientific">Westerdykella ornata</name>
    <dbReference type="NCBI Taxonomy" id="318751"/>
    <lineage>
        <taxon>Eukaryota</taxon>
        <taxon>Fungi</taxon>
        <taxon>Dikarya</taxon>
        <taxon>Ascomycota</taxon>
        <taxon>Pezizomycotina</taxon>
        <taxon>Dothideomycetes</taxon>
        <taxon>Pleosporomycetidae</taxon>
        <taxon>Pleosporales</taxon>
        <taxon>Sporormiaceae</taxon>
        <taxon>Westerdykella</taxon>
    </lineage>
</organism>
<dbReference type="OrthoDB" id="3898179at2759"/>
<dbReference type="Proteomes" id="UP000800097">
    <property type="component" value="Unassembled WGS sequence"/>
</dbReference>
<evidence type="ECO:0000313" key="2">
    <source>
        <dbReference type="EMBL" id="KAF2277200.1"/>
    </source>
</evidence>
<sequence>MGKGPAVVFIARHGSRLDAEDRTWHLTSPTPYDPPLTYGGWTQGKALGLRIAALLHARETDESSGSANRAAGGGDISHPDTAAPKPRRKHRIVIHSSPYLRCVQTSIAIAAGISQFQPPVTAPTLRSPHPGERKRVVTHRHTPTGDREVSPKPRIGPEKILLRIDAFLGEWLSEEYFQDITPPPQSTLMVTSAKAGLMRREDYVEVPQSTNSNQGHFPGGWKKSTTSPTSPVDGSRSRTTDGTFPTMGSLAQALQHRERASSQGSASGHPARPGSRAAGHKPPPHIYDPPTPSYALKPSEPIPRGYVSHAREACVQVDYQWDSMRPPQEWGDGGEYADEWSTMHKRFRKGLAGMMSWYKEHGIKNPYISSGVERDSSNGQPNGSISSPHSADPQEEEEDLVLVIVTHGAGCNALLGAITNQPVLMDVLVASLSMAVRRDEPLRPPETAPPLPTRRSSVIDVGMSDTYELKILASTDHYQPGVDPSELPKAQSPPVLGSRPSLDSRRRFTPDNPNNSILFVEPWKPVNSSLGSMRRRGSSESSSRSLASPNVKPLASPTAGLWGAPLPSIAQESDGRRSPGFDILPNFDEYKMPSKSTATTGSATTPTSANDDVADGEKENNDQKTERKGSIAAVPGGGLERHSSTASTRSLGLWEPKSSPTAGKSLWGPPRKDKDELAERAHGWKRRWTMTGREE</sequence>
<dbReference type="EMBL" id="ML986491">
    <property type="protein sequence ID" value="KAF2277200.1"/>
    <property type="molecule type" value="Genomic_DNA"/>
</dbReference>
<feature type="compositionally biased region" description="Polar residues" evidence="1">
    <location>
        <begin position="377"/>
        <end position="389"/>
    </location>
</feature>
<feature type="compositionally biased region" description="Low complexity" evidence="1">
    <location>
        <begin position="596"/>
        <end position="609"/>
    </location>
</feature>
<evidence type="ECO:0000313" key="3">
    <source>
        <dbReference type="Proteomes" id="UP000800097"/>
    </source>
</evidence>